<comment type="caution">
    <text evidence="2">The sequence shown here is derived from an EMBL/GenBank/DDBJ whole genome shotgun (WGS) entry which is preliminary data.</text>
</comment>
<gene>
    <name evidence="2" type="ORF">MENT_LOCUS55253</name>
</gene>
<feature type="signal peptide" evidence="1">
    <location>
        <begin position="1"/>
        <end position="25"/>
    </location>
</feature>
<accession>A0A6V7XR03</accession>
<sequence length="125" mass="13892">MQQTGSFLSICILSFLAIFLSYANSQELGSVAVNEPLLLEEFMLQQMPKRGAMKKADVRDFIGSINSASRLRYGKRAILEPVIIASPYKLQQMLAKRAPSNYAEALPAGLLDQLNGAERLRFGRK</sequence>
<protein>
    <submittedName>
        <fullName evidence="2">Uncharacterized protein</fullName>
    </submittedName>
</protein>
<proteinExistence type="predicted"/>
<reference evidence="2 3" key="1">
    <citation type="submission" date="2020-08" db="EMBL/GenBank/DDBJ databases">
        <authorList>
            <person name="Koutsovoulos G."/>
            <person name="Danchin GJ E."/>
        </authorList>
    </citation>
    <scope>NUCLEOTIDE SEQUENCE [LARGE SCALE GENOMIC DNA]</scope>
</reference>
<organism evidence="2 3">
    <name type="scientific">Meloidogyne enterolobii</name>
    <name type="common">Root-knot nematode worm</name>
    <name type="synonym">Meloidogyne mayaguensis</name>
    <dbReference type="NCBI Taxonomy" id="390850"/>
    <lineage>
        <taxon>Eukaryota</taxon>
        <taxon>Metazoa</taxon>
        <taxon>Ecdysozoa</taxon>
        <taxon>Nematoda</taxon>
        <taxon>Chromadorea</taxon>
        <taxon>Rhabditida</taxon>
        <taxon>Tylenchina</taxon>
        <taxon>Tylenchomorpha</taxon>
        <taxon>Tylenchoidea</taxon>
        <taxon>Meloidogynidae</taxon>
        <taxon>Meloidogyninae</taxon>
        <taxon>Meloidogyne</taxon>
    </lineage>
</organism>
<name>A0A6V7XR03_MELEN</name>
<dbReference type="EMBL" id="CAJEWN010002053">
    <property type="protein sequence ID" value="CAD2201682.1"/>
    <property type="molecule type" value="Genomic_DNA"/>
</dbReference>
<evidence type="ECO:0000313" key="2">
    <source>
        <dbReference type="EMBL" id="CAD2201682.1"/>
    </source>
</evidence>
<evidence type="ECO:0000313" key="3">
    <source>
        <dbReference type="Proteomes" id="UP000580250"/>
    </source>
</evidence>
<keyword evidence="1" id="KW-0732">Signal</keyword>
<feature type="chain" id="PRO_5028183958" evidence="1">
    <location>
        <begin position="26"/>
        <end position="125"/>
    </location>
</feature>
<evidence type="ECO:0000256" key="1">
    <source>
        <dbReference type="SAM" id="SignalP"/>
    </source>
</evidence>
<dbReference type="OrthoDB" id="5820420at2759"/>
<dbReference type="AlphaFoldDB" id="A0A6V7XR03"/>
<dbReference type="Proteomes" id="UP000580250">
    <property type="component" value="Unassembled WGS sequence"/>
</dbReference>